<gene>
    <name evidence="2" type="ORF">ALECFALPRED_008618</name>
</gene>
<protein>
    <submittedName>
        <fullName evidence="2">Uncharacterized protein</fullName>
    </submittedName>
</protein>
<dbReference type="EMBL" id="CAJPDR010000060">
    <property type="protein sequence ID" value="CAF9913060.1"/>
    <property type="molecule type" value="Genomic_DNA"/>
</dbReference>
<proteinExistence type="predicted"/>
<sequence length="103" mass="11313">MLVWLLRNGHWSWMIKSGAGWCILTNSNSGHHELNSHPGLWADESEGLFAGDYVSRVINPDKAFPDGYDSFELPKGWWKDEDPPSVASSSASSSHDPPLSGTS</sequence>
<evidence type="ECO:0000256" key="1">
    <source>
        <dbReference type="SAM" id="MobiDB-lite"/>
    </source>
</evidence>
<feature type="compositionally biased region" description="Low complexity" evidence="1">
    <location>
        <begin position="84"/>
        <end position="103"/>
    </location>
</feature>
<feature type="region of interest" description="Disordered" evidence="1">
    <location>
        <begin position="81"/>
        <end position="103"/>
    </location>
</feature>
<reference evidence="2" key="1">
    <citation type="submission" date="2021-03" db="EMBL/GenBank/DDBJ databases">
        <authorList>
            <person name="Tagirdzhanova G."/>
        </authorList>
    </citation>
    <scope>NUCLEOTIDE SEQUENCE</scope>
</reference>
<feature type="non-terminal residue" evidence="2">
    <location>
        <position position="103"/>
    </location>
</feature>
<evidence type="ECO:0000313" key="3">
    <source>
        <dbReference type="Proteomes" id="UP000664203"/>
    </source>
</evidence>
<dbReference type="AlphaFoldDB" id="A0A8H3IA25"/>
<accession>A0A8H3IA25</accession>
<comment type="caution">
    <text evidence="2">The sequence shown here is derived from an EMBL/GenBank/DDBJ whole genome shotgun (WGS) entry which is preliminary data.</text>
</comment>
<keyword evidence="3" id="KW-1185">Reference proteome</keyword>
<dbReference type="Proteomes" id="UP000664203">
    <property type="component" value="Unassembled WGS sequence"/>
</dbReference>
<organism evidence="2 3">
    <name type="scientific">Alectoria fallacina</name>
    <dbReference type="NCBI Taxonomy" id="1903189"/>
    <lineage>
        <taxon>Eukaryota</taxon>
        <taxon>Fungi</taxon>
        <taxon>Dikarya</taxon>
        <taxon>Ascomycota</taxon>
        <taxon>Pezizomycotina</taxon>
        <taxon>Lecanoromycetes</taxon>
        <taxon>OSLEUM clade</taxon>
        <taxon>Lecanoromycetidae</taxon>
        <taxon>Lecanorales</taxon>
        <taxon>Lecanorineae</taxon>
        <taxon>Parmeliaceae</taxon>
        <taxon>Alectoria</taxon>
    </lineage>
</organism>
<name>A0A8H3IA25_9LECA</name>
<evidence type="ECO:0000313" key="2">
    <source>
        <dbReference type="EMBL" id="CAF9913060.1"/>
    </source>
</evidence>